<evidence type="ECO:0000256" key="5">
    <source>
        <dbReference type="SAM" id="MobiDB-lite"/>
    </source>
</evidence>
<evidence type="ECO:0000256" key="4">
    <source>
        <dbReference type="ARBA" id="ARBA00023242"/>
    </source>
</evidence>
<dbReference type="GO" id="GO:0003677">
    <property type="term" value="F:DNA binding"/>
    <property type="evidence" value="ECO:0007669"/>
    <property type="project" value="InterPro"/>
</dbReference>
<dbReference type="CDD" id="cd00067">
    <property type="entry name" value="GAL4"/>
    <property type="match status" value="1"/>
</dbReference>
<organism evidence="7 8">
    <name type="scientific">Hyaloscypha bicolor E</name>
    <dbReference type="NCBI Taxonomy" id="1095630"/>
    <lineage>
        <taxon>Eukaryota</taxon>
        <taxon>Fungi</taxon>
        <taxon>Dikarya</taxon>
        <taxon>Ascomycota</taxon>
        <taxon>Pezizomycotina</taxon>
        <taxon>Leotiomycetes</taxon>
        <taxon>Helotiales</taxon>
        <taxon>Hyaloscyphaceae</taxon>
        <taxon>Hyaloscypha</taxon>
        <taxon>Hyaloscypha bicolor</taxon>
    </lineage>
</organism>
<name>A0A2J6TTH1_9HELO</name>
<feature type="domain" description="Zn(2)-C6 fungal-type" evidence="6">
    <location>
        <begin position="7"/>
        <end position="39"/>
    </location>
</feature>
<evidence type="ECO:0000313" key="8">
    <source>
        <dbReference type="Proteomes" id="UP000235371"/>
    </source>
</evidence>
<accession>A0A2J6TTH1</accession>
<dbReference type="InterPro" id="IPR036864">
    <property type="entry name" value="Zn2-C6_fun-type_DNA-bd_sf"/>
</dbReference>
<keyword evidence="3" id="KW-0804">Transcription</keyword>
<dbReference type="CDD" id="cd12148">
    <property type="entry name" value="fungal_TF_MHR"/>
    <property type="match status" value="1"/>
</dbReference>
<dbReference type="PANTHER" id="PTHR47840:SF1">
    <property type="entry name" value="ZN(II)2CYS6 TRANSCRIPTION FACTOR (EUROFUNG)"/>
    <property type="match status" value="1"/>
</dbReference>
<feature type="non-terminal residue" evidence="7">
    <location>
        <position position="601"/>
    </location>
</feature>
<dbReference type="InterPro" id="IPR007219">
    <property type="entry name" value="XnlR_reg_dom"/>
</dbReference>
<evidence type="ECO:0000256" key="3">
    <source>
        <dbReference type="ARBA" id="ARBA00023163"/>
    </source>
</evidence>
<dbReference type="PROSITE" id="PS00463">
    <property type="entry name" value="ZN2_CY6_FUNGAL_1"/>
    <property type="match status" value="1"/>
</dbReference>
<dbReference type="Proteomes" id="UP000235371">
    <property type="component" value="Unassembled WGS sequence"/>
</dbReference>
<dbReference type="RefSeq" id="XP_024743200.1">
    <property type="nucleotide sequence ID" value="XM_024873265.1"/>
</dbReference>
<dbReference type="GO" id="GO:0008270">
    <property type="term" value="F:zinc ion binding"/>
    <property type="evidence" value="ECO:0007669"/>
    <property type="project" value="InterPro"/>
</dbReference>
<dbReference type="SUPFAM" id="SSF57701">
    <property type="entry name" value="Zn2/Cys6 DNA-binding domain"/>
    <property type="match status" value="1"/>
</dbReference>
<keyword evidence="1" id="KW-0479">Metal-binding</keyword>
<sequence length="601" mass="67041">LRLGTKSCAECRRRKVRCIFGPNTTVCKECSTHESECVSQQSVHASKGSPSGDEQDLQVKLQGLEEMVHRLCEAMNVRPELLNNSPLEMSAVEALTRLQSLSSSETSLRNTTNVGAGWREVSESRSSPSSDQLGSFEEAPLLNLFQEAMLIQKHHAQSHRNNQDLSSDHRIVTYSMAIKALIPRPDDLETILQMTERFWPIWEESLNLIIGTEPRSITDIASARNFILESMKSETPVLIAKSSLFLALCVQQLPVSFKNQVTNLPAEPNALLDAYIRGAEGLISVNESRPATIDSLECLNILAKLYLNMGKPREAWHCVRRALNSALLLGLHNAGETAPHRQKAVWGHIWQLERHLSAFFGLPSATTDSHPGVSTPPPAQDFGARILYDLAVIAGHIIERNQNHQTANYAVTLAIDQEIQQCKSRLPPGWWNGIPTASTPLTTIYSLGILKIGFFSGQKMLHLPYMLKSSPDNNYEYSRLQALDAGREMIKGYQAVRQHPELMLTICDLMDFQVFTAAVVLVIDLLNQPSQLETHQEASDWNLVHDVTKSLKLVSEAMECTVAGQAQHLLEHLSTFRDGAYKGPDNYEVIIPMFGRVKINR</sequence>
<dbReference type="InterPro" id="IPR001138">
    <property type="entry name" value="Zn2Cys6_DnaBD"/>
</dbReference>
<keyword evidence="2" id="KW-0805">Transcription regulation</keyword>
<evidence type="ECO:0000256" key="2">
    <source>
        <dbReference type="ARBA" id="ARBA00023015"/>
    </source>
</evidence>
<dbReference type="SMART" id="SM00066">
    <property type="entry name" value="GAL4"/>
    <property type="match status" value="1"/>
</dbReference>
<dbReference type="AlphaFoldDB" id="A0A2J6TTH1"/>
<dbReference type="GeneID" id="36581345"/>
<proteinExistence type="predicted"/>
<dbReference type="GO" id="GO:0006351">
    <property type="term" value="P:DNA-templated transcription"/>
    <property type="evidence" value="ECO:0007669"/>
    <property type="project" value="InterPro"/>
</dbReference>
<dbReference type="GO" id="GO:0000981">
    <property type="term" value="F:DNA-binding transcription factor activity, RNA polymerase II-specific"/>
    <property type="evidence" value="ECO:0007669"/>
    <property type="project" value="InterPro"/>
</dbReference>
<evidence type="ECO:0000259" key="6">
    <source>
        <dbReference type="PROSITE" id="PS50048"/>
    </source>
</evidence>
<dbReference type="Pfam" id="PF00172">
    <property type="entry name" value="Zn_clus"/>
    <property type="match status" value="1"/>
</dbReference>
<reference evidence="7 8" key="1">
    <citation type="submission" date="2016-04" db="EMBL/GenBank/DDBJ databases">
        <title>A degradative enzymes factory behind the ericoid mycorrhizal symbiosis.</title>
        <authorList>
            <consortium name="DOE Joint Genome Institute"/>
            <person name="Martino E."/>
            <person name="Morin E."/>
            <person name="Grelet G."/>
            <person name="Kuo A."/>
            <person name="Kohler A."/>
            <person name="Daghino S."/>
            <person name="Barry K."/>
            <person name="Choi C."/>
            <person name="Cichocki N."/>
            <person name="Clum A."/>
            <person name="Copeland A."/>
            <person name="Hainaut M."/>
            <person name="Haridas S."/>
            <person name="Labutti K."/>
            <person name="Lindquist E."/>
            <person name="Lipzen A."/>
            <person name="Khouja H.-R."/>
            <person name="Murat C."/>
            <person name="Ohm R."/>
            <person name="Olson A."/>
            <person name="Spatafora J."/>
            <person name="Veneault-Fourrey C."/>
            <person name="Henrissat B."/>
            <person name="Grigoriev I."/>
            <person name="Martin F."/>
            <person name="Perotto S."/>
        </authorList>
    </citation>
    <scope>NUCLEOTIDE SEQUENCE [LARGE SCALE GENOMIC DNA]</scope>
    <source>
        <strain evidence="7 8">E</strain>
    </source>
</reference>
<dbReference type="PROSITE" id="PS50048">
    <property type="entry name" value="ZN2_CY6_FUNGAL_2"/>
    <property type="match status" value="1"/>
</dbReference>
<dbReference type="PANTHER" id="PTHR47840">
    <property type="entry name" value="ZN(II)2CYS6 TRANSCRIPTION FACTOR (EUROFUNG)-RELATED"/>
    <property type="match status" value="1"/>
</dbReference>
<dbReference type="STRING" id="1095630.A0A2J6TTH1"/>
<dbReference type="OrthoDB" id="6509908at2759"/>
<keyword evidence="4" id="KW-0539">Nucleus</keyword>
<protein>
    <recommendedName>
        <fullName evidence="6">Zn(2)-C6 fungal-type domain-containing protein</fullName>
    </recommendedName>
</protein>
<evidence type="ECO:0000313" key="7">
    <source>
        <dbReference type="EMBL" id="PMD66296.1"/>
    </source>
</evidence>
<dbReference type="EMBL" id="KZ613745">
    <property type="protein sequence ID" value="PMD66296.1"/>
    <property type="molecule type" value="Genomic_DNA"/>
</dbReference>
<gene>
    <name evidence="7" type="ORF">K444DRAFT_494738</name>
</gene>
<evidence type="ECO:0000256" key="1">
    <source>
        <dbReference type="ARBA" id="ARBA00022723"/>
    </source>
</evidence>
<keyword evidence="8" id="KW-1185">Reference proteome</keyword>
<feature type="region of interest" description="Disordered" evidence="5">
    <location>
        <begin position="106"/>
        <end position="134"/>
    </location>
</feature>
<dbReference type="Gene3D" id="4.10.240.10">
    <property type="entry name" value="Zn(2)-C6 fungal-type DNA-binding domain"/>
    <property type="match status" value="1"/>
</dbReference>
<dbReference type="SMART" id="SM00906">
    <property type="entry name" value="Fungal_trans"/>
    <property type="match status" value="1"/>
</dbReference>
<feature type="non-terminal residue" evidence="7">
    <location>
        <position position="1"/>
    </location>
</feature>
<dbReference type="InParanoid" id="A0A2J6TTH1"/>